<evidence type="ECO:0000256" key="10">
    <source>
        <dbReference type="ARBA" id="ARBA00023242"/>
    </source>
</evidence>
<dbReference type="FunFam" id="3.30.160.60:FF:001498">
    <property type="entry name" value="Zinc finger protein 404"/>
    <property type="match status" value="1"/>
</dbReference>
<proteinExistence type="inferred from homology"/>
<feature type="domain" description="C2H2-type" evidence="11">
    <location>
        <begin position="310"/>
        <end position="338"/>
    </location>
</feature>
<accession>A0A7R8HDX5</accession>
<comment type="subcellular location">
    <subcellularLocation>
        <location evidence="1">Nucleus</location>
    </subcellularLocation>
</comment>
<keyword evidence="9" id="KW-0804">Transcription</keyword>
<gene>
    <name evidence="12" type="ORF">LSAA_13715</name>
</gene>
<comment type="similarity">
    <text evidence="2">Belongs to the krueppel C2H2-type zinc-finger protein family.</text>
</comment>
<keyword evidence="4" id="KW-0677">Repeat</keyword>
<keyword evidence="6" id="KW-0862">Zinc</keyword>
<evidence type="ECO:0000256" key="7">
    <source>
        <dbReference type="ARBA" id="ARBA00023015"/>
    </source>
</evidence>
<feature type="domain" description="C2H2-type" evidence="11">
    <location>
        <begin position="188"/>
        <end position="219"/>
    </location>
</feature>
<dbReference type="SMART" id="SM00355">
    <property type="entry name" value="ZnF_C2H2"/>
    <property type="match status" value="7"/>
</dbReference>
<protein>
    <recommendedName>
        <fullName evidence="11">C2H2-type domain-containing protein</fullName>
    </recommendedName>
</protein>
<evidence type="ECO:0000256" key="8">
    <source>
        <dbReference type="ARBA" id="ARBA00023125"/>
    </source>
</evidence>
<dbReference type="GO" id="GO:0000977">
    <property type="term" value="F:RNA polymerase II transcription regulatory region sequence-specific DNA binding"/>
    <property type="evidence" value="ECO:0007669"/>
    <property type="project" value="TreeGrafter"/>
</dbReference>
<dbReference type="PANTHER" id="PTHR24409">
    <property type="entry name" value="ZINC FINGER PROTEIN 142"/>
    <property type="match status" value="1"/>
</dbReference>
<dbReference type="GO" id="GO:0000981">
    <property type="term" value="F:DNA-binding transcription factor activity, RNA polymerase II-specific"/>
    <property type="evidence" value="ECO:0007669"/>
    <property type="project" value="TreeGrafter"/>
</dbReference>
<feature type="domain" description="C2H2-type" evidence="11">
    <location>
        <begin position="220"/>
        <end position="247"/>
    </location>
</feature>
<evidence type="ECO:0000256" key="3">
    <source>
        <dbReference type="ARBA" id="ARBA00022723"/>
    </source>
</evidence>
<dbReference type="SUPFAM" id="SSF57667">
    <property type="entry name" value="beta-beta-alpha zinc fingers"/>
    <property type="match status" value="3"/>
</dbReference>
<organism evidence="12 13">
    <name type="scientific">Lepeophtheirus salmonis</name>
    <name type="common">Salmon louse</name>
    <name type="synonym">Caligus salmonis</name>
    <dbReference type="NCBI Taxonomy" id="72036"/>
    <lineage>
        <taxon>Eukaryota</taxon>
        <taxon>Metazoa</taxon>
        <taxon>Ecdysozoa</taxon>
        <taxon>Arthropoda</taxon>
        <taxon>Crustacea</taxon>
        <taxon>Multicrustacea</taxon>
        <taxon>Hexanauplia</taxon>
        <taxon>Copepoda</taxon>
        <taxon>Siphonostomatoida</taxon>
        <taxon>Caligidae</taxon>
        <taxon>Lepeophtheirus</taxon>
    </lineage>
</organism>
<dbReference type="PROSITE" id="PS00028">
    <property type="entry name" value="ZINC_FINGER_C2H2_1"/>
    <property type="match status" value="7"/>
</dbReference>
<dbReference type="Pfam" id="PF00096">
    <property type="entry name" value="zf-C2H2"/>
    <property type="match status" value="5"/>
</dbReference>
<evidence type="ECO:0000256" key="6">
    <source>
        <dbReference type="ARBA" id="ARBA00022833"/>
    </source>
</evidence>
<dbReference type="PANTHER" id="PTHR24409:SF295">
    <property type="entry name" value="AZ2-RELATED"/>
    <property type="match status" value="1"/>
</dbReference>
<evidence type="ECO:0000313" key="13">
    <source>
        <dbReference type="Proteomes" id="UP000675881"/>
    </source>
</evidence>
<name>A0A7R8HDX5_LEPSM</name>
<dbReference type="GO" id="GO:0005634">
    <property type="term" value="C:nucleus"/>
    <property type="evidence" value="ECO:0007669"/>
    <property type="project" value="UniProtKB-SubCell"/>
</dbReference>
<dbReference type="FunFam" id="3.30.160.60:FF:000688">
    <property type="entry name" value="zinc finger protein 197 isoform X1"/>
    <property type="match status" value="1"/>
</dbReference>
<evidence type="ECO:0000256" key="1">
    <source>
        <dbReference type="ARBA" id="ARBA00004123"/>
    </source>
</evidence>
<dbReference type="OrthoDB" id="6408474at2759"/>
<keyword evidence="3" id="KW-0479">Metal-binding</keyword>
<keyword evidence="8" id="KW-0238">DNA-binding</keyword>
<dbReference type="PROSITE" id="PS50157">
    <property type="entry name" value="ZINC_FINGER_C2H2_2"/>
    <property type="match status" value="7"/>
</dbReference>
<feature type="domain" description="C2H2-type" evidence="11">
    <location>
        <begin position="276"/>
        <end position="304"/>
    </location>
</feature>
<dbReference type="Gene3D" id="3.30.160.60">
    <property type="entry name" value="Classic Zinc Finger"/>
    <property type="match status" value="6"/>
</dbReference>
<dbReference type="GO" id="GO:0008270">
    <property type="term" value="F:zinc ion binding"/>
    <property type="evidence" value="ECO:0007669"/>
    <property type="project" value="UniProtKB-KW"/>
</dbReference>
<dbReference type="EMBL" id="HG994587">
    <property type="protein sequence ID" value="CAF3031186.1"/>
    <property type="molecule type" value="Genomic_DNA"/>
</dbReference>
<dbReference type="Proteomes" id="UP000675881">
    <property type="component" value="Chromosome 8"/>
</dbReference>
<keyword evidence="13" id="KW-1185">Reference proteome</keyword>
<dbReference type="InterPro" id="IPR036236">
    <property type="entry name" value="Znf_C2H2_sf"/>
</dbReference>
<keyword evidence="5" id="KW-0863">Zinc-finger</keyword>
<evidence type="ECO:0000313" key="12">
    <source>
        <dbReference type="EMBL" id="CAF3031186.1"/>
    </source>
</evidence>
<sequence>MDHWLKNLLPGIEALLKNKTSLKDLIFVCKDGSFHSFRVLFRDIPALRTLPESRVIICPDLLVSDLQICQDLILLHDPTDSIVISERHTKVFAALGLDIKPFLDPLTILSSKRKKKRVIGNRVPCIKNTCSICEKTFSSAQALKNHRALHMQERPFQCSQCTKSFVTKANLLSHIRLHKETLQNLKPFPCPHCSSHFNCLSNLNRHVRSLHFEHSDKKYFLCQDCGKNFTDPSALTAHRKSHTDIRPYQCDDCDKNFLTLARLRVHRRTHTGEKPYSCRECDRTFVTASQLKSHESHRHQLQNISSNKNSLCPICGVSFTKSFDLRTHISSKHESERINRVESADRISITFESNVSHSKDEGKSKCRSNTSEGEQLQLIFNEELSNSKSDDNHKTILNNPIILEETVYDSQEENHIVEVVEESIDLWMS</sequence>
<evidence type="ECO:0000259" key="11">
    <source>
        <dbReference type="PROSITE" id="PS50157"/>
    </source>
</evidence>
<dbReference type="InterPro" id="IPR013087">
    <property type="entry name" value="Znf_C2H2_type"/>
</dbReference>
<keyword evidence="7" id="KW-0805">Transcription regulation</keyword>
<evidence type="ECO:0000256" key="4">
    <source>
        <dbReference type="ARBA" id="ARBA00022737"/>
    </source>
</evidence>
<feature type="domain" description="C2H2-type" evidence="11">
    <location>
        <begin position="156"/>
        <end position="178"/>
    </location>
</feature>
<dbReference type="FunFam" id="3.30.160.60:FF:000322">
    <property type="entry name" value="GDNF-inducible zinc finger protein 1"/>
    <property type="match status" value="1"/>
</dbReference>
<dbReference type="Pfam" id="PF13912">
    <property type="entry name" value="zf-C2H2_6"/>
    <property type="match status" value="1"/>
</dbReference>
<evidence type="ECO:0000256" key="2">
    <source>
        <dbReference type="ARBA" id="ARBA00006991"/>
    </source>
</evidence>
<evidence type="ECO:0000256" key="5">
    <source>
        <dbReference type="ARBA" id="ARBA00022771"/>
    </source>
</evidence>
<keyword evidence="10" id="KW-0539">Nucleus</keyword>
<reference evidence="12" key="1">
    <citation type="submission" date="2021-02" db="EMBL/GenBank/DDBJ databases">
        <authorList>
            <person name="Bekaert M."/>
        </authorList>
    </citation>
    <scope>NUCLEOTIDE SEQUENCE</scope>
    <source>
        <strain evidence="12">IoA-00</strain>
    </source>
</reference>
<dbReference type="AlphaFoldDB" id="A0A7R8HDX5"/>
<feature type="domain" description="C2H2-type" evidence="11">
    <location>
        <begin position="128"/>
        <end position="155"/>
    </location>
</feature>
<evidence type="ECO:0000256" key="9">
    <source>
        <dbReference type="ARBA" id="ARBA00023163"/>
    </source>
</evidence>
<dbReference type="FunFam" id="3.30.160.60:FF:000151">
    <property type="entry name" value="Zinc finger and SCAN domain-containing 21"/>
    <property type="match status" value="1"/>
</dbReference>
<feature type="domain" description="C2H2-type" evidence="11">
    <location>
        <begin position="248"/>
        <end position="275"/>
    </location>
</feature>